<evidence type="ECO:0000313" key="1">
    <source>
        <dbReference type="EMBL" id="KAJ0075473.1"/>
    </source>
</evidence>
<gene>
    <name evidence="1" type="ORF">Patl1_34164</name>
</gene>
<sequence length="726" mass="82507">MGCTQSKIENEEAVTRCKERKHFMKEAVSSRNAFAAAHFAYAMSLKNTGAALSDYAHGEVQNPQLAFQSNASHPSPSVTAAASSQAPFDQLKPPPPPTLQGFPAPLQRAASMPEFVKTSKTREPNGVGSPIMEETDADEEDEIEEKLISRKRSSSRNKSADHQNVVGPTSPERPAPQVQSSGVMSELHDLPQQEAMYDFFFNSHGQPGSTLEEVKHDMVFNEKPKREEYVEEKVNAAETAAVEEEKVAAVAPPVEEEKVVAPVPPTGEGGSVGRNLKRVKATGGGGEKKMVKGSVNLLQIFTELDDHFLKASESAHDVSKMLEATRLHYHSNFADNRGHIDHSARVMRVITWNRSFRGMPNVDDVRDDFDSEEHETHATVLDKLLAWEKKLYDEVKAGELMKFEYQRKVASLNKQKRRGTNSESLEKIKATVSHLHTRYIVDMQSMDSTVLEINRLRDEQLYPKLVQLVDGMATMWGAMHGHHEQQSKIVFQLKFLDISQSPKETTVHHSERTMQLWAVVQDWHAQFCKLMDHQKEYIKALNNWLKLNLIPIESSLKEKVSSPPRVATPPIQKLLIAWHDYLGTLPDEGARGAISNFAAIINSIMHQQEDELKLKAKCEEINKELLRKTRQFEDWYQKYMQRRTPENVDPEDSMHKDAVQDRQFALDLMKKQLEEEEEAYQRQCVQVREKSLASLRTHLPELFRAMSDISLACSRMYRELRNISQH</sequence>
<dbReference type="EMBL" id="CM047910">
    <property type="protein sequence ID" value="KAJ0075473.1"/>
    <property type="molecule type" value="Genomic_DNA"/>
</dbReference>
<name>A0ACC0ZTD6_9ROSI</name>
<accession>A0ACC0ZTD6</accession>
<organism evidence="1 2">
    <name type="scientific">Pistacia atlantica</name>
    <dbReference type="NCBI Taxonomy" id="434234"/>
    <lineage>
        <taxon>Eukaryota</taxon>
        <taxon>Viridiplantae</taxon>
        <taxon>Streptophyta</taxon>
        <taxon>Embryophyta</taxon>
        <taxon>Tracheophyta</taxon>
        <taxon>Spermatophyta</taxon>
        <taxon>Magnoliopsida</taxon>
        <taxon>eudicotyledons</taxon>
        <taxon>Gunneridae</taxon>
        <taxon>Pentapetalae</taxon>
        <taxon>rosids</taxon>
        <taxon>malvids</taxon>
        <taxon>Sapindales</taxon>
        <taxon>Anacardiaceae</taxon>
        <taxon>Pistacia</taxon>
    </lineage>
</organism>
<reference evidence="2" key="1">
    <citation type="journal article" date="2023" name="G3 (Bethesda)">
        <title>Genome assembly and association tests identify interacting loci associated with vigor, precocity, and sex in interspecific pistachio rootstocks.</title>
        <authorList>
            <person name="Palmer W."/>
            <person name="Jacygrad E."/>
            <person name="Sagayaradj S."/>
            <person name="Cavanaugh K."/>
            <person name="Han R."/>
            <person name="Bertier L."/>
            <person name="Beede B."/>
            <person name="Kafkas S."/>
            <person name="Golino D."/>
            <person name="Preece J."/>
            <person name="Michelmore R."/>
        </authorList>
    </citation>
    <scope>NUCLEOTIDE SEQUENCE [LARGE SCALE GENOMIC DNA]</scope>
</reference>
<keyword evidence="2" id="KW-1185">Reference proteome</keyword>
<protein>
    <submittedName>
        <fullName evidence="1">Uncharacterized protein</fullName>
    </submittedName>
</protein>
<dbReference type="Proteomes" id="UP001164250">
    <property type="component" value="Chromosome 15"/>
</dbReference>
<evidence type="ECO:0000313" key="2">
    <source>
        <dbReference type="Proteomes" id="UP001164250"/>
    </source>
</evidence>
<proteinExistence type="predicted"/>
<comment type="caution">
    <text evidence="1">The sequence shown here is derived from an EMBL/GenBank/DDBJ whole genome shotgun (WGS) entry which is preliminary data.</text>
</comment>